<reference evidence="1 2" key="1">
    <citation type="journal article" date="2018" name="Sci. Rep.">
        <title>Genomic signatures of local adaptation to the degree of environmental predictability in rotifers.</title>
        <authorList>
            <person name="Franch-Gras L."/>
            <person name="Hahn C."/>
            <person name="Garcia-Roger E.M."/>
            <person name="Carmona M.J."/>
            <person name="Serra M."/>
            <person name="Gomez A."/>
        </authorList>
    </citation>
    <scope>NUCLEOTIDE SEQUENCE [LARGE SCALE GENOMIC DNA]</scope>
    <source>
        <strain evidence="1">HYR1</strain>
    </source>
</reference>
<dbReference type="AlphaFoldDB" id="A0A3M7RHA6"/>
<comment type="caution">
    <text evidence="1">The sequence shown here is derived from an EMBL/GenBank/DDBJ whole genome shotgun (WGS) entry which is preliminary data.</text>
</comment>
<organism evidence="1 2">
    <name type="scientific">Brachionus plicatilis</name>
    <name type="common">Marine rotifer</name>
    <name type="synonym">Brachionus muelleri</name>
    <dbReference type="NCBI Taxonomy" id="10195"/>
    <lineage>
        <taxon>Eukaryota</taxon>
        <taxon>Metazoa</taxon>
        <taxon>Spiralia</taxon>
        <taxon>Gnathifera</taxon>
        <taxon>Rotifera</taxon>
        <taxon>Eurotatoria</taxon>
        <taxon>Monogononta</taxon>
        <taxon>Pseudotrocha</taxon>
        <taxon>Ploima</taxon>
        <taxon>Brachionidae</taxon>
        <taxon>Brachionus</taxon>
    </lineage>
</organism>
<evidence type="ECO:0000313" key="2">
    <source>
        <dbReference type="Proteomes" id="UP000276133"/>
    </source>
</evidence>
<keyword evidence="2" id="KW-1185">Reference proteome</keyword>
<accession>A0A3M7RHA6</accession>
<dbReference type="Proteomes" id="UP000276133">
    <property type="component" value="Unassembled WGS sequence"/>
</dbReference>
<dbReference type="EMBL" id="REGN01003395">
    <property type="protein sequence ID" value="RNA22827.1"/>
    <property type="molecule type" value="Genomic_DNA"/>
</dbReference>
<protein>
    <submittedName>
        <fullName evidence="1">Uncharacterized protein</fullName>
    </submittedName>
</protein>
<proteinExistence type="predicted"/>
<name>A0A3M7RHA6_BRAPC</name>
<evidence type="ECO:0000313" key="1">
    <source>
        <dbReference type="EMBL" id="RNA22827.1"/>
    </source>
</evidence>
<sequence>MELALAAECWHWVLHFRSLEKYTPRSFSVLISSSVSLEPVSADIMVSLEEVQKPFSTIVIYHFSRIPNYSDMSLKSSNYVNKNHDIKSK</sequence>
<gene>
    <name evidence="1" type="ORF">BpHYR1_016699</name>
</gene>